<evidence type="ECO:0000313" key="2">
    <source>
        <dbReference type="Proteomes" id="UP000601435"/>
    </source>
</evidence>
<keyword evidence="2" id="KW-1185">Reference proteome</keyword>
<name>A0A812YV18_9DINO</name>
<protein>
    <submittedName>
        <fullName evidence="1">Uncharacterized protein</fullName>
    </submittedName>
</protein>
<organism evidence="1 2">
    <name type="scientific">Symbiodinium necroappetens</name>
    <dbReference type="NCBI Taxonomy" id="1628268"/>
    <lineage>
        <taxon>Eukaryota</taxon>
        <taxon>Sar</taxon>
        <taxon>Alveolata</taxon>
        <taxon>Dinophyceae</taxon>
        <taxon>Suessiales</taxon>
        <taxon>Symbiodiniaceae</taxon>
        <taxon>Symbiodinium</taxon>
    </lineage>
</organism>
<sequence length="262" mass="30186">MFGKLSHRLCIRLQKWCILDLHNGYVFVQEDKDRNAAWLMPLTLYARWCFFMFRQDDVHWVPFQGSVAEAVEAYRRLHSELLPSHLKRFSAKSRWRSFELPYAYCTLKAKCFAEGIGLSLVVCDAAQMYEEISPRMVFEAVDLLITLAKNRLGKFLFEQVRGVPIGGDLGHPWLDVWLFDDRGRLGIRADGVEVAWRAAGGQGYPTKHRLKPYLGPAACCQAELRSLAAGRLVRWKSMDLQSQRLREAVATELQVWVLYGYP</sequence>
<proteinExistence type="predicted"/>
<dbReference type="EMBL" id="CAJNJA010043872">
    <property type="protein sequence ID" value="CAE7797368.1"/>
    <property type="molecule type" value="Genomic_DNA"/>
</dbReference>
<dbReference type="AlphaFoldDB" id="A0A812YV18"/>
<dbReference type="OrthoDB" id="416160at2759"/>
<comment type="caution">
    <text evidence="1">The sequence shown here is derived from an EMBL/GenBank/DDBJ whole genome shotgun (WGS) entry which is preliminary data.</text>
</comment>
<accession>A0A812YV18</accession>
<dbReference type="Proteomes" id="UP000601435">
    <property type="component" value="Unassembled WGS sequence"/>
</dbReference>
<reference evidence="1" key="1">
    <citation type="submission" date="2021-02" db="EMBL/GenBank/DDBJ databases">
        <authorList>
            <person name="Dougan E. K."/>
            <person name="Rhodes N."/>
            <person name="Thang M."/>
            <person name="Chan C."/>
        </authorList>
    </citation>
    <scope>NUCLEOTIDE SEQUENCE</scope>
</reference>
<evidence type="ECO:0000313" key="1">
    <source>
        <dbReference type="EMBL" id="CAE7797368.1"/>
    </source>
</evidence>
<gene>
    <name evidence="1" type="ORF">SNEC2469_LOCUS23485</name>
</gene>
<feature type="non-terminal residue" evidence="1">
    <location>
        <position position="1"/>
    </location>
</feature>